<evidence type="ECO:0000256" key="1">
    <source>
        <dbReference type="SAM" id="MobiDB-lite"/>
    </source>
</evidence>
<gene>
    <name evidence="4" type="primary">fbxo36a</name>
</gene>
<dbReference type="InterPro" id="IPR001810">
    <property type="entry name" value="F-box_dom"/>
</dbReference>
<dbReference type="SUPFAM" id="SSF81383">
    <property type="entry name" value="F-box domain"/>
    <property type="match status" value="1"/>
</dbReference>
<organism evidence="3 4">
    <name type="scientific">Chanos chanos</name>
    <name type="common">Milkfish</name>
    <name type="synonym">Mugil chanos</name>
    <dbReference type="NCBI Taxonomy" id="29144"/>
    <lineage>
        <taxon>Eukaryota</taxon>
        <taxon>Metazoa</taxon>
        <taxon>Chordata</taxon>
        <taxon>Craniata</taxon>
        <taxon>Vertebrata</taxon>
        <taxon>Euteleostomi</taxon>
        <taxon>Actinopterygii</taxon>
        <taxon>Neopterygii</taxon>
        <taxon>Teleostei</taxon>
        <taxon>Ostariophysi</taxon>
        <taxon>Gonorynchiformes</taxon>
        <taxon>Chanidae</taxon>
        <taxon>Chanos</taxon>
    </lineage>
</organism>
<feature type="region of interest" description="Disordered" evidence="1">
    <location>
        <begin position="230"/>
        <end position="277"/>
    </location>
</feature>
<dbReference type="Pfam" id="PF12937">
    <property type="entry name" value="F-box-like"/>
    <property type="match status" value="1"/>
</dbReference>
<name>A0A6J2UL80_CHACN</name>
<dbReference type="SMART" id="SM00256">
    <property type="entry name" value="FBOX"/>
    <property type="match status" value="1"/>
</dbReference>
<accession>A0A6J2UL80</accession>
<dbReference type="AlphaFoldDB" id="A0A6J2UL80"/>
<reference evidence="4" key="1">
    <citation type="submission" date="2025-08" db="UniProtKB">
        <authorList>
            <consortium name="RefSeq"/>
        </authorList>
    </citation>
    <scope>IDENTIFICATION</scope>
</reference>
<dbReference type="PROSITE" id="PS50181">
    <property type="entry name" value="FBOX"/>
    <property type="match status" value="1"/>
</dbReference>
<sequence length="277" mass="31189">MASLLGGVLFETTGQGPSPSKDFFQLVITRTEVIWRWWKISLRVDLRGAAPGELKQSHDEFLHDSQLQHQVGVVFGSRVLEHIQALCHGHLNYLERLPDYLLLHILTFLQFQDIGCLSQTSKRFRKLCNCEEFWEQTVRSHCGMMTENMEMLANAMGWRRTFFTFIHKQERPAPLVCVSLARFGPLTTCASCCLLLARCSPSLSPRKSRLQRSSPAWLFLNYAVGESSSGQQRAKVQDNRDTQQGGAVHTSATSGPEVHRGKGTGTKANQSEKEPGR</sequence>
<dbReference type="Proteomes" id="UP000504632">
    <property type="component" value="Chromosome 2"/>
</dbReference>
<dbReference type="Gene3D" id="1.20.1280.50">
    <property type="match status" value="1"/>
</dbReference>
<dbReference type="GeneID" id="115804677"/>
<dbReference type="RefSeq" id="XP_030621045.1">
    <property type="nucleotide sequence ID" value="XM_030765185.1"/>
</dbReference>
<dbReference type="InterPro" id="IPR036047">
    <property type="entry name" value="F-box-like_dom_sf"/>
</dbReference>
<dbReference type="OrthoDB" id="3219396at2759"/>
<keyword evidence="3" id="KW-1185">Reference proteome</keyword>
<proteinExistence type="predicted"/>
<evidence type="ECO:0000313" key="4">
    <source>
        <dbReference type="RefSeq" id="XP_030621045.1"/>
    </source>
</evidence>
<feature type="domain" description="F-box" evidence="2">
    <location>
        <begin position="91"/>
        <end position="137"/>
    </location>
</feature>
<dbReference type="CTD" id="767780"/>
<dbReference type="InParanoid" id="A0A6J2UL80"/>
<dbReference type="CDD" id="cd22106">
    <property type="entry name" value="F-box_FBXO36"/>
    <property type="match status" value="1"/>
</dbReference>
<evidence type="ECO:0000313" key="3">
    <source>
        <dbReference type="Proteomes" id="UP000504632"/>
    </source>
</evidence>
<feature type="compositionally biased region" description="Polar residues" evidence="1">
    <location>
        <begin position="242"/>
        <end position="254"/>
    </location>
</feature>
<evidence type="ECO:0000259" key="2">
    <source>
        <dbReference type="PROSITE" id="PS50181"/>
    </source>
</evidence>
<protein>
    <submittedName>
        <fullName evidence="4">F-box only protein 36a</fullName>
    </submittedName>
</protein>